<dbReference type="PANTHER" id="PTHR10954:SF18">
    <property type="entry name" value="RIBONUCLEASE HII"/>
    <property type="match status" value="1"/>
</dbReference>
<evidence type="ECO:0000256" key="2">
    <source>
        <dbReference type="ARBA" id="ARBA00001946"/>
    </source>
</evidence>
<reference evidence="15 16" key="1">
    <citation type="submission" date="2012-05" db="EMBL/GenBank/DDBJ databases">
        <authorList>
            <person name="Harkins D.M."/>
            <person name="Madupu R."/>
            <person name="Durkin A.S."/>
            <person name="Torralba M."/>
            <person name="Methe B."/>
            <person name="Sutton G.G."/>
            <person name="Nelson K.E."/>
        </authorList>
    </citation>
    <scope>NUCLEOTIDE SEQUENCE [LARGE SCALE GENOMIC DNA]</scope>
    <source>
        <strain evidence="15 16">F0489</strain>
    </source>
</reference>
<dbReference type="SUPFAM" id="SSF53098">
    <property type="entry name" value="Ribonuclease H-like"/>
    <property type="match status" value="1"/>
</dbReference>
<comment type="cofactor">
    <cofactor evidence="12">
        <name>Mn(2+)</name>
        <dbReference type="ChEBI" id="CHEBI:29035"/>
    </cofactor>
    <cofactor evidence="12">
        <name>Mg(2+)</name>
        <dbReference type="ChEBI" id="CHEBI:18420"/>
    </cofactor>
    <text evidence="12">Manganese or magnesium. Binds 1 divalent metal ion per monomer in the absence of substrate. May bind a second metal ion after substrate binding.</text>
</comment>
<evidence type="ECO:0000256" key="6">
    <source>
        <dbReference type="ARBA" id="ARBA00022490"/>
    </source>
</evidence>
<dbReference type="OrthoDB" id="9803420at2"/>
<dbReference type="RefSeq" id="WP_008730277.1">
    <property type="nucleotide sequence ID" value="NZ_AKFT01000049.1"/>
</dbReference>
<dbReference type="GO" id="GO:0046872">
    <property type="term" value="F:metal ion binding"/>
    <property type="evidence" value="ECO:0007669"/>
    <property type="project" value="UniProtKB-KW"/>
</dbReference>
<dbReference type="EC" id="3.1.26.4" evidence="13"/>
<dbReference type="AlphaFoldDB" id="J0NI39"/>
<dbReference type="PROSITE" id="PS51975">
    <property type="entry name" value="RNASE_H_2"/>
    <property type="match status" value="1"/>
</dbReference>
<keyword evidence="9 12" id="KW-0255">Endonuclease</keyword>
<dbReference type="GO" id="GO:0005737">
    <property type="term" value="C:cytoplasm"/>
    <property type="evidence" value="ECO:0007669"/>
    <property type="project" value="UniProtKB-SubCell"/>
</dbReference>
<dbReference type="Proteomes" id="UP000002941">
    <property type="component" value="Unassembled WGS sequence"/>
</dbReference>
<feature type="binding site" evidence="12">
    <location>
        <position position="29"/>
    </location>
    <ligand>
        <name>a divalent metal cation</name>
        <dbReference type="ChEBI" id="CHEBI:60240"/>
    </ligand>
</feature>
<keyword evidence="11" id="KW-0464">Manganese</keyword>
<dbReference type="EMBL" id="AKFT01000049">
    <property type="protein sequence ID" value="EJF46754.1"/>
    <property type="molecule type" value="Genomic_DNA"/>
</dbReference>
<comment type="cofactor">
    <cofactor evidence="2">
        <name>Mg(2+)</name>
        <dbReference type="ChEBI" id="CHEBI:18420"/>
    </cofactor>
</comment>
<evidence type="ECO:0000256" key="10">
    <source>
        <dbReference type="ARBA" id="ARBA00022801"/>
    </source>
</evidence>
<organism evidence="15 16">
    <name type="scientific">Actinomyces massiliensis F0489</name>
    <dbReference type="NCBI Taxonomy" id="1125718"/>
    <lineage>
        <taxon>Bacteria</taxon>
        <taxon>Bacillati</taxon>
        <taxon>Actinomycetota</taxon>
        <taxon>Actinomycetes</taxon>
        <taxon>Actinomycetales</taxon>
        <taxon>Actinomycetaceae</taxon>
        <taxon>Actinomyces</taxon>
    </lineage>
</organism>
<evidence type="ECO:0000313" key="15">
    <source>
        <dbReference type="EMBL" id="EJF46754.1"/>
    </source>
</evidence>
<evidence type="ECO:0000313" key="16">
    <source>
        <dbReference type="Proteomes" id="UP000002941"/>
    </source>
</evidence>
<dbReference type="GO" id="GO:0003723">
    <property type="term" value="F:RNA binding"/>
    <property type="evidence" value="ECO:0007669"/>
    <property type="project" value="UniProtKB-UniRule"/>
</dbReference>
<dbReference type="InterPro" id="IPR022898">
    <property type="entry name" value="RNase_HII"/>
</dbReference>
<evidence type="ECO:0000256" key="1">
    <source>
        <dbReference type="ARBA" id="ARBA00000077"/>
    </source>
</evidence>
<dbReference type="GO" id="GO:0004523">
    <property type="term" value="F:RNA-DNA hybrid ribonuclease activity"/>
    <property type="evidence" value="ECO:0007669"/>
    <property type="project" value="UniProtKB-UniRule"/>
</dbReference>
<evidence type="ECO:0000256" key="3">
    <source>
        <dbReference type="ARBA" id="ARBA00004065"/>
    </source>
</evidence>
<dbReference type="InterPro" id="IPR001352">
    <property type="entry name" value="RNase_HII/HIII"/>
</dbReference>
<evidence type="ECO:0000256" key="7">
    <source>
        <dbReference type="ARBA" id="ARBA00022722"/>
    </source>
</evidence>
<evidence type="ECO:0000256" key="4">
    <source>
        <dbReference type="ARBA" id="ARBA00004496"/>
    </source>
</evidence>
<evidence type="ECO:0000256" key="12">
    <source>
        <dbReference type="PROSITE-ProRule" id="PRU01319"/>
    </source>
</evidence>
<comment type="similarity">
    <text evidence="5 13">Belongs to the RNase HII family.</text>
</comment>
<dbReference type="Gene3D" id="3.30.420.10">
    <property type="entry name" value="Ribonuclease H-like superfamily/Ribonuclease H"/>
    <property type="match status" value="1"/>
</dbReference>
<dbReference type="CDD" id="cd07182">
    <property type="entry name" value="RNase_HII_bacteria_HII_like"/>
    <property type="match status" value="1"/>
</dbReference>
<dbReference type="InterPro" id="IPR024567">
    <property type="entry name" value="RNase_HII/HIII_dom"/>
</dbReference>
<keyword evidence="8 12" id="KW-0479">Metal-binding</keyword>
<proteinExistence type="inferred from homology"/>
<dbReference type="PANTHER" id="PTHR10954">
    <property type="entry name" value="RIBONUCLEASE H2 SUBUNIT A"/>
    <property type="match status" value="1"/>
</dbReference>
<evidence type="ECO:0000256" key="9">
    <source>
        <dbReference type="ARBA" id="ARBA00022759"/>
    </source>
</evidence>
<dbReference type="GO" id="GO:0043137">
    <property type="term" value="P:DNA replication, removal of RNA primer"/>
    <property type="evidence" value="ECO:0007669"/>
    <property type="project" value="TreeGrafter"/>
</dbReference>
<evidence type="ECO:0000259" key="14">
    <source>
        <dbReference type="PROSITE" id="PS51975"/>
    </source>
</evidence>
<evidence type="ECO:0000256" key="11">
    <source>
        <dbReference type="ARBA" id="ARBA00023211"/>
    </source>
</evidence>
<accession>J0NI39</accession>
<dbReference type="GO" id="GO:0032299">
    <property type="term" value="C:ribonuclease H2 complex"/>
    <property type="evidence" value="ECO:0007669"/>
    <property type="project" value="TreeGrafter"/>
</dbReference>
<comment type="subcellular location">
    <subcellularLocation>
        <location evidence="4">Cytoplasm</location>
    </subcellularLocation>
</comment>
<feature type="domain" description="RNase H type-2" evidence="14">
    <location>
        <begin position="22"/>
        <end position="265"/>
    </location>
</feature>
<gene>
    <name evidence="15" type="ORF">HMPREF1318_2854</name>
</gene>
<dbReference type="GO" id="GO:0006298">
    <property type="term" value="P:mismatch repair"/>
    <property type="evidence" value="ECO:0007669"/>
    <property type="project" value="TreeGrafter"/>
</dbReference>
<keyword evidence="10 12" id="KW-0378">Hydrolase</keyword>
<dbReference type="Pfam" id="PF01351">
    <property type="entry name" value="RNase_HII"/>
    <property type="match status" value="2"/>
</dbReference>
<evidence type="ECO:0000256" key="5">
    <source>
        <dbReference type="ARBA" id="ARBA00007383"/>
    </source>
</evidence>
<dbReference type="PATRIC" id="fig|1125718.3.peg.671"/>
<name>J0NI39_9ACTO</name>
<feature type="binding site" evidence="12">
    <location>
        <position position="126"/>
    </location>
    <ligand>
        <name>a divalent metal cation</name>
        <dbReference type="ChEBI" id="CHEBI:60240"/>
    </ligand>
</feature>
<comment type="catalytic activity">
    <reaction evidence="1 12 13">
        <text>Endonucleolytic cleavage to 5'-phosphomonoester.</text>
        <dbReference type="EC" id="3.1.26.4"/>
    </reaction>
</comment>
<sequence length="265" mass="28077">MTTARRLRPDRGVEDELLRHHELVGGMDEVGRGSLAGPVTVGLAVVDRGTSDAFPQGLADSKQLTPRRREALVEPCRAWVLDWAVAHAAPGEIDALGIVGALRLAGRRALARMAARDHLPGAIILDGRADWLTEPEPDLLDALGAQPSAVPVEPVAVSVESVESIGEARQSIGDESVLSARFTPAVRMEVKGDARCAIVAAASILAKVERDALMSALPDPGYDWASNKGYASAAHVEALARLGASDQHRRSWNLPGVGSFVDAER</sequence>
<feature type="binding site" evidence="12">
    <location>
        <position position="28"/>
    </location>
    <ligand>
        <name>a divalent metal cation</name>
        <dbReference type="ChEBI" id="CHEBI:60240"/>
    </ligand>
</feature>
<protein>
    <recommendedName>
        <fullName evidence="13">Ribonuclease</fullName>
        <ecNumber evidence="13">3.1.26.4</ecNumber>
    </recommendedName>
</protein>
<keyword evidence="7 12" id="KW-0540">Nuclease</keyword>
<comment type="function">
    <text evidence="3 13">Endonuclease that specifically degrades the RNA of RNA-DNA hybrids.</text>
</comment>
<keyword evidence="6" id="KW-0963">Cytoplasm</keyword>
<dbReference type="InterPro" id="IPR036397">
    <property type="entry name" value="RNaseH_sf"/>
</dbReference>
<evidence type="ECO:0000256" key="8">
    <source>
        <dbReference type="ARBA" id="ARBA00022723"/>
    </source>
</evidence>
<dbReference type="eggNOG" id="COG0164">
    <property type="taxonomic scope" value="Bacteria"/>
</dbReference>
<keyword evidence="16" id="KW-1185">Reference proteome</keyword>
<comment type="caution">
    <text evidence="15">The sequence shown here is derived from an EMBL/GenBank/DDBJ whole genome shotgun (WGS) entry which is preliminary data.</text>
</comment>
<dbReference type="NCBIfam" id="NF000595">
    <property type="entry name" value="PRK00015.1-3"/>
    <property type="match status" value="1"/>
</dbReference>
<dbReference type="InterPro" id="IPR012337">
    <property type="entry name" value="RNaseH-like_sf"/>
</dbReference>
<evidence type="ECO:0000256" key="13">
    <source>
        <dbReference type="RuleBase" id="RU003515"/>
    </source>
</evidence>